<gene>
    <name evidence="3" type="primary">Acey_s0198.g1618</name>
    <name evidence="3" type="ORF">Y032_0198g1618</name>
</gene>
<dbReference type="SUPFAM" id="SSF82866">
    <property type="entry name" value="Multidrug efflux transporter AcrB transmembrane domain"/>
    <property type="match status" value="1"/>
</dbReference>
<dbReference type="PANTHER" id="PTHR23028:SF115">
    <property type="entry name" value="ACYL_TRANSF_3 DOMAIN-CONTAINING PROTEIN-RELATED"/>
    <property type="match status" value="1"/>
</dbReference>
<dbReference type="Pfam" id="PF02460">
    <property type="entry name" value="Patched"/>
    <property type="match status" value="1"/>
</dbReference>
<evidence type="ECO:0000259" key="2">
    <source>
        <dbReference type="PROSITE" id="PS50156"/>
    </source>
</evidence>
<dbReference type="PANTHER" id="PTHR23028">
    <property type="entry name" value="ACETYLTRANSFERASE"/>
    <property type="match status" value="1"/>
</dbReference>
<feature type="transmembrane region" description="Helical" evidence="1">
    <location>
        <begin position="806"/>
        <end position="827"/>
    </location>
</feature>
<dbReference type="InterPro" id="IPR003392">
    <property type="entry name" value="PTHD_SSD"/>
</dbReference>
<comment type="caution">
    <text evidence="3">The sequence shown here is derived from an EMBL/GenBank/DDBJ whole genome shotgun (WGS) entry which is preliminary data.</text>
</comment>
<feature type="transmembrane region" description="Helical" evidence="1">
    <location>
        <begin position="21"/>
        <end position="39"/>
    </location>
</feature>
<feature type="transmembrane region" description="Helical" evidence="1">
    <location>
        <begin position="720"/>
        <end position="736"/>
    </location>
</feature>
<keyword evidence="1" id="KW-0472">Membrane</keyword>
<dbReference type="AlphaFoldDB" id="A0A016SNB7"/>
<reference evidence="4" key="1">
    <citation type="journal article" date="2015" name="Nat. Genet.">
        <title>The genome and transcriptome of the zoonotic hookworm Ancylostoma ceylanicum identify infection-specific gene families.</title>
        <authorList>
            <person name="Schwarz E.M."/>
            <person name="Hu Y."/>
            <person name="Antoshechkin I."/>
            <person name="Miller M.M."/>
            <person name="Sternberg P.W."/>
            <person name="Aroian R.V."/>
        </authorList>
    </citation>
    <scope>NUCLEOTIDE SEQUENCE</scope>
    <source>
        <strain evidence="4">HY135</strain>
    </source>
</reference>
<keyword evidence="1" id="KW-0812">Transmembrane</keyword>
<keyword evidence="1" id="KW-1133">Transmembrane helix</keyword>
<evidence type="ECO:0000313" key="3">
    <source>
        <dbReference type="EMBL" id="EYB92070.1"/>
    </source>
</evidence>
<protein>
    <recommendedName>
        <fullName evidence="2">SSD domain-containing protein</fullName>
    </recommendedName>
</protein>
<accession>A0A016SNB7</accession>
<feature type="transmembrane region" description="Helical" evidence="1">
    <location>
        <begin position="446"/>
        <end position="466"/>
    </location>
</feature>
<keyword evidence="4" id="KW-1185">Reference proteome</keyword>
<dbReference type="InterPro" id="IPR050879">
    <property type="entry name" value="Acyltransferase_3"/>
</dbReference>
<dbReference type="GO" id="GO:0000271">
    <property type="term" value="P:polysaccharide biosynthetic process"/>
    <property type="evidence" value="ECO:0007669"/>
    <property type="project" value="TreeGrafter"/>
</dbReference>
<dbReference type="InterPro" id="IPR002656">
    <property type="entry name" value="Acyl_transf_3_dom"/>
</dbReference>
<proteinExistence type="predicted"/>
<feature type="transmembrane region" description="Helical" evidence="1">
    <location>
        <begin position="609"/>
        <end position="628"/>
    </location>
</feature>
<dbReference type="GO" id="GO:0016747">
    <property type="term" value="F:acyltransferase activity, transferring groups other than amino-acyl groups"/>
    <property type="evidence" value="ECO:0007669"/>
    <property type="project" value="InterPro"/>
</dbReference>
<feature type="transmembrane region" description="Helical" evidence="1">
    <location>
        <begin position="277"/>
        <end position="304"/>
    </location>
</feature>
<feature type="transmembrane region" description="Helical" evidence="1">
    <location>
        <begin position="242"/>
        <end position="265"/>
    </location>
</feature>
<dbReference type="Gene3D" id="1.20.1640.10">
    <property type="entry name" value="Multidrug efflux transporter AcrB transmembrane domain"/>
    <property type="match status" value="1"/>
</dbReference>
<dbReference type="Pfam" id="PF01757">
    <property type="entry name" value="Acyl_transf_3"/>
    <property type="match status" value="1"/>
</dbReference>
<dbReference type="InterPro" id="IPR000731">
    <property type="entry name" value="SSD"/>
</dbReference>
<sequence length="1189" mass="135426">MLLSSRFGQLGTTVGARPLTFFLSSVALFVISVLLLIAVPPEVHLNFDEGYTTPHAPSIRELHTQMQFFGTKGKPWYMALFAEPRDQENGSMIESTEFDEFKSFYKRIKSNVVIRQEGNRTITYMDYCGKTCDVNDPIFKTHALSFFGLQWPETSIFMYKSNVGKYFFLREMRGNEIVKSRLTALYFIAFLNNTQAMEDLRHFEAIVSDHVAKHNADKTKVTTITQHSARGMQMEIARGMKFVFGKLIGGVFLAGIVMLLCFLVLNRIHERCNGRVLLLSFGATFLPIMALITAASFCSFIGIHTNTLTIIAPALAFAIGIDGMLILYNAWISHHKTSNVKDHMTEVFSSCFPSITIASSVALGLIFGGMYPTEEFAIFSFYLGLSVVFVYAYLIFYFPALMVWCSSIETHLPLPQHCAKSPKVVKQRPWYEAFLGQYAECLSHSAWLKIFAVSLFCLCLALPTYMGSSKIHANIDYRHLLPPDSPNNKGVHFMSDVVWFEFFNVLYFIEKPPRFDDPQSYQRFKHLTHTIFGIVQHQSAPEAQHAPVRSMLVHFECVRVRTRAARALSASRLDQAGDLFTHTWSLCVEMQFYLLVPTVFLFYQIDHILFRWLYLSTVIATSFCYYMVSGSNVSFNSVFSRIWQFGVGISAYVISESESYIKEEVEHQILEESGESESMHRVPISFKWGMKCIRSETLFHCLLIAMGALTLSPFIFHSHFLRISITLGMGIILALGSAHQCGMLNQRWLVYLGDISYALYLVHWPVYVWTKFHYDRSSGAVFFVACSCVVVAALISSTFERYYLSLSYPGVLFLVTSMYAAIAFIMYNQEQISLFLEKQIVGSPPTSELSKQIPTNLTIEEAIRMNAMFDRNEYKNLVPPRCHPNNTEHGFCVFESQGLKGSLNMMIVGNSYAPNVAEIIYDSFAGLAKNISKYSRSRCEVLVIGGDNCRKSYLSYKKYVEEVRPDVLFIICRAFEMDTPILGTVTMDPLFLEAKATLEKYNTLVRTKIFVLDSTPGVDADHIKKLNAWIRNGNITGVYTYVLLMGTQLYKFSMKLHRKNSANRVRRVIPRCEMKLIRFIVTSLIVRLTPNDPASFKLASLELLYIYSPLLSAGVPLTQQWTRPSTFLYYWAPAHRFRSSGPSPVISPTLVRAQPDNPRGVAIDPYLYYFGYHPHRQFILLRVLLILES</sequence>
<dbReference type="Proteomes" id="UP000024635">
    <property type="component" value="Unassembled WGS sequence"/>
</dbReference>
<dbReference type="Pfam" id="PF19040">
    <property type="entry name" value="SGNH"/>
    <property type="match status" value="1"/>
</dbReference>
<dbReference type="OrthoDB" id="5875602at2759"/>
<dbReference type="GO" id="GO:0016020">
    <property type="term" value="C:membrane"/>
    <property type="evidence" value="ECO:0007669"/>
    <property type="project" value="InterPro"/>
</dbReference>
<dbReference type="EMBL" id="JARK01001534">
    <property type="protein sequence ID" value="EYB92070.1"/>
    <property type="molecule type" value="Genomic_DNA"/>
</dbReference>
<organism evidence="3 4">
    <name type="scientific">Ancylostoma ceylanicum</name>
    <dbReference type="NCBI Taxonomy" id="53326"/>
    <lineage>
        <taxon>Eukaryota</taxon>
        <taxon>Metazoa</taxon>
        <taxon>Ecdysozoa</taxon>
        <taxon>Nematoda</taxon>
        <taxon>Chromadorea</taxon>
        <taxon>Rhabditida</taxon>
        <taxon>Rhabditina</taxon>
        <taxon>Rhabditomorpha</taxon>
        <taxon>Strongyloidea</taxon>
        <taxon>Ancylostomatidae</taxon>
        <taxon>Ancylostomatinae</taxon>
        <taxon>Ancylostoma</taxon>
    </lineage>
</organism>
<feature type="transmembrane region" description="Helical" evidence="1">
    <location>
        <begin position="779"/>
        <end position="799"/>
    </location>
</feature>
<evidence type="ECO:0000256" key="1">
    <source>
        <dbReference type="SAM" id="Phobius"/>
    </source>
</evidence>
<name>A0A016SNB7_9BILA</name>
<feature type="transmembrane region" description="Helical" evidence="1">
    <location>
        <begin position="377"/>
        <end position="398"/>
    </location>
</feature>
<feature type="transmembrane region" description="Helical" evidence="1">
    <location>
        <begin position="351"/>
        <end position="371"/>
    </location>
</feature>
<dbReference type="InterPro" id="IPR043968">
    <property type="entry name" value="SGNH"/>
</dbReference>
<dbReference type="PROSITE" id="PS50156">
    <property type="entry name" value="SSD"/>
    <property type="match status" value="1"/>
</dbReference>
<evidence type="ECO:0000313" key="4">
    <source>
        <dbReference type="Proteomes" id="UP000024635"/>
    </source>
</evidence>
<feature type="transmembrane region" description="Helical" evidence="1">
    <location>
        <begin position="748"/>
        <end position="767"/>
    </location>
</feature>
<feature type="domain" description="SSD" evidence="2">
    <location>
        <begin position="246"/>
        <end position="404"/>
    </location>
</feature>
<feature type="transmembrane region" description="Helical" evidence="1">
    <location>
        <begin position="310"/>
        <end position="331"/>
    </location>
</feature>